<dbReference type="Proteomes" id="UP001432027">
    <property type="component" value="Unassembled WGS sequence"/>
</dbReference>
<feature type="transmembrane region" description="Helical" evidence="2">
    <location>
        <begin position="154"/>
        <end position="175"/>
    </location>
</feature>
<gene>
    <name evidence="3" type="ORF">PENTCL1PPCAC_19512</name>
</gene>
<evidence type="ECO:0008006" key="5">
    <source>
        <dbReference type="Google" id="ProtNLM"/>
    </source>
</evidence>
<evidence type="ECO:0000256" key="2">
    <source>
        <dbReference type="SAM" id="Phobius"/>
    </source>
</evidence>
<feature type="transmembrane region" description="Helical" evidence="2">
    <location>
        <begin position="181"/>
        <end position="202"/>
    </location>
</feature>
<comment type="caution">
    <text evidence="3">The sequence shown here is derived from an EMBL/GenBank/DDBJ whole genome shotgun (WGS) entry which is preliminary data.</text>
</comment>
<keyword evidence="2" id="KW-1133">Transmembrane helix</keyword>
<keyword evidence="2" id="KW-0812">Transmembrane</keyword>
<feature type="transmembrane region" description="Helical" evidence="2">
    <location>
        <begin position="36"/>
        <end position="59"/>
    </location>
</feature>
<accession>A0AAV5TT25</accession>
<dbReference type="EMBL" id="BTSX01000004">
    <property type="protein sequence ID" value="GMS97337.1"/>
    <property type="molecule type" value="Genomic_DNA"/>
</dbReference>
<keyword evidence="2" id="KW-0472">Membrane</keyword>
<keyword evidence="4" id="KW-1185">Reference proteome</keyword>
<dbReference type="PANTHER" id="PTHR23128">
    <property type="entry name" value="SERPENTINE RECEPTOR, CLASS E (EPSILON)-RELATED"/>
    <property type="match status" value="1"/>
</dbReference>
<feature type="transmembrane region" description="Helical" evidence="2">
    <location>
        <begin position="71"/>
        <end position="96"/>
    </location>
</feature>
<proteinExistence type="inferred from homology"/>
<dbReference type="PANTHER" id="PTHR23128:SF132">
    <property type="entry name" value="SERPENTINE RECEPTOR, CLASS E (EPSILON)-RELATED"/>
    <property type="match status" value="1"/>
</dbReference>
<evidence type="ECO:0000313" key="4">
    <source>
        <dbReference type="Proteomes" id="UP001432027"/>
    </source>
</evidence>
<dbReference type="GO" id="GO:0007606">
    <property type="term" value="P:sensory perception of chemical stimulus"/>
    <property type="evidence" value="ECO:0007669"/>
    <property type="project" value="InterPro"/>
</dbReference>
<dbReference type="AlphaFoldDB" id="A0AAV5TT25"/>
<dbReference type="InterPro" id="IPR004151">
    <property type="entry name" value="7TM_GPCR_serpentine_rcpt_Sre"/>
</dbReference>
<feature type="transmembrane region" description="Helical" evidence="2">
    <location>
        <begin position="246"/>
        <end position="266"/>
    </location>
</feature>
<evidence type="ECO:0000256" key="1">
    <source>
        <dbReference type="ARBA" id="ARBA00006803"/>
    </source>
</evidence>
<feature type="non-terminal residue" evidence="3">
    <location>
        <position position="344"/>
    </location>
</feature>
<comment type="similarity">
    <text evidence="1">Belongs to the nematode receptor-like protein sre family.</text>
</comment>
<name>A0AAV5TT25_9BILA</name>
<protein>
    <recommendedName>
        <fullName evidence="5">G protein-coupled receptor</fullName>
    </recommendedName>
</protein>
<reference evidence="3" key="1">
    <citation type="submission" date="2023-10" db="EMBL/GenBank/DDBJ databases">
        <title>Genome assembly of Pristionchus species.</title>
        <authorList>
            <person name="Yoshida K."/>
            <person name="Sommer R.J."/>
        </authorList>
    </citation>
    <scope>NUCLEOTIDE SEQUENCE</scope>
    <source>
        <strain evidence="3">RS0144</strain>
    </source>
</reference>
<evidence type="ECO:0000313" key="3">
    <source>
        <dbReference type="EMBL" id="GMS97337.1"/>
    </source>
</evidence>
<organism evidence="3 4">
    <name type="scientific">Pristionchus entomophagus</name>
    <dbReference type="NCBI Taxonomy" id="358040"/>
    <lineage>
        <taxon>Eukaryota</taxon>
        <taxon>Metazoa</taxon>
        <taxon>Ecdysozoa</taxon>
        <taxon>Nematoda</taxon>
        <taxon>Chromadorea</taxon>
        <taxon>Rhabditida</taxon>
        <taxon>Rhabditina</taxon>
        <taxon>Diplogasteromorpha</taxon>
        <taxon>Diplogasteroidea</taxon>
        <taxon>Neodiplogasteridae</taxon>
        <taxon>Pristionchus</taxon>
    </lineage>
</organism>
<sequence length="344" mass="39491">MISPPLATFIELGPGNSTRWIHTVVRIRYLAGLEPAYYAIVVAEVLFLLLSFILVPVYARLIWRRKSVHENLIFIALQQLALYEFAIIARLAIIPYESGLVKIAGVGFEPVASLNIVRLMHYVHVVFFNIVVFVERFFATRYVADYEGRRRLQIPIVINVILMAFSVGYGFRVVYAQSNAYFWTGVSILPNSLAVMGFCGILKANEQRLRRLNNHLSRQYYFEYTLSLKLQLKENIWSIQELRKGLLFLFSTFAVIALVIFLPPIILQSPDTRTLLEMFVALGNLLMSTTGPIIGIGMCMINERAKKHLLPDCVNRRELESRRSSIDEYFEILLAMWDEAIEKS</sequence>
<dbReference type="Pfam" id="PF03125">
    <property type="entry name" value="Sre"/>
    <property type="match status" value="1"/>
</dbReference>
<feature type="transmembrane region" description="Helical" evidence="2">
    <location>
        <begin position="116"/>
        <end position="134"/>
    </location>
</feature>
<dbReference type="GO" id="GO:0016020">
    <property type="term" value="C:membrane"/>
    <property type="evidence" value="ECO:0007669"/>
    <property type="project" value="InterPro"/>
</dbReference>
<feature type="transmembrane region" description="Helical" evidence="2">
    <location>
        <begin position="278"/>
        <end position="301"/>
    </location>
</feature>